<organism evidence="1">
    <name type="scientific">mine drainage metagenome</name>
    <dbReference type="NCBI Taxonomy" id="410659"/>
    <lineage>
        <taxon>unclassified sequences</taxon>
        <taxon>metagenomes</taxon>
        <taxon>ecological metagenomes</taxon>
    </lineage>
</organism>
<accession>T0YQ64</accession>
<protein>
    <submittedName>
        <fullName evidence="1">Cobyrinic acid ac-diamide synthase</fullName>
    </submittedName>
</protein>
<gene>
    <name evidence="1" type="ORF">B1A_18383</name>
</gene>
<proteinExistence type="predicted"/>
<dbReference type="EMBL" id="AUZX01013561">
    <property type="protein sequence ID" value="EQD35253.1"/>
    <property type="molecule type" value="Genomic_DNA"/>
</dbReference>
<reference evidence="1" key="2">
    <citation type="journal article" date="2014" name="ISME J.">
        <title>Microbial stratification in low pH oxic and suboxic macroscopic growths along an acid mine drainage.</title>
        <authorList>
            <person name="Mendez-Garcia C."/>
            <person name="Mesa V."/>
            <person name="Sprenger R.R."/>
            <person name="Richter M."/>
            <person name="Diez M.S."/>
            <person name="Solano J."/>
            <person name="Bargiela R."/>
            <person name="Golyshina O.V."/>
            <person name="Manteca A."/>
            <person name="Ramos J.L."/>
            <person name="Gallego J.R."/>
            <person name="Llorente I."/>
            <person name="Martins Dos Santos V.A."/>
            <person name="Jensen O.N."/>
            <person name="Pelaez A.I."/>
            <person name="Sanchez J."/>
            <person name="Ferrer M."/>
        </authorList>
    </citation>
    <scope>NUCLEOTIDE SEQUENCE</scope>
</reference>
<evidence type="ECO:0000313" key="1">
    <source>
        <dbReference type="EMBL" id="EQD35253.1"/>
    </source>
</evidence>
<sequence length="95" mass="10083">MASDIGITNLLLVGNKVSSDADLRFIENSLPNIPICGFLGNSDLAVQADRSGESLYGLDADLASSIAVIAAAAEETCRDHFPMEVESHPPSMIHR</sequence>
<dbReference type="AlphaFoldDB" id="T0YQ64"/>
<reference evidence="1" key="1">
    <citation type="submission" date="2013-08" db="EMBL/GenBank/DDBJ databases">
        <authorList>
            <person name="Mendez C."/>
            <person name="Richter M."/>
            <person name="Ferrer M."/>
            <person name="Sanchez J."/>
        </authorList>
    </citation>
    <scope>NUCLEOTIDE SEQUENCE</scope>
</reference>
<name>T0YQ64_9ZZZZ</name>
<comment type="caution">
    <text evidence="1">The sequence shown here is derived from an EMBL/GenBank/DDBJ whole genome shotgun (WGS) entry which is preliminary data.</text>
</comment>